<sequence length="649" mass="70305">MGNTINGGEFESVIQADTVNLVNPRRHVRPWGLPPRSLFVGRTDLLREVMAAEGVVLLAGLGGIGKTALAVEAAHRMADRFPGGVLFVDLHGYDNARLSPEQALDALLAALGQEHPLTGFAAKQQRYRSLLAALPGPALIIPDNAATPDQVSALLPGDPRHLVLATSRHLLTDRVLTPRHLPVDVLPESVALLTELAGPSEHHSALADLCGHLPLALRIAAALLTERSPAELIADLTDAQERLTELDYGPDLAIRAAFDLSYRHLSAPEARLFALLGQNPGPDIGLPAAAALADCPERETARLLRLLARAHLVVIEQKRYRMHDLVRLYAAELPSDRAAFHRLLEHFKAYMLDTFRSGDHRSQAVIRWQDQEERNLLAVARSAAQEARYSDALLMLSAVHDVLLRHRRLTELVTISELAVETACRLDDPRFTSEAHYRLGFALAENGQCAEAEAALHRSLALDRERANQEHQVSVLVALSAVQLRLGRTESGRLHLREALRLGPTAVNDGTVVALVNASQLAVDTDPGLARQLCREACRVTAGRGDQAERMALRGLGRILLKLREFTAAVAPLQASVALSRELGEAYQEGVTVELLGRAFAELGDDTSALDCVRQAEALLRESDPDRAGTLRSLIAAVEGAAQGATGTR</sequence>
<dbReference type="SUPFAM" id="SSF48452">
    <property type="entry name" value="TPR-like"/>
    <property type="match status" value="1"/>
</dbReference>
<accession>A0A7W7WG13</accession>
<dbReference type="RefSeq" id="WP_184913347.1">
    <property type="nucleotide sequence ID" value="NZ_JACHJR010000001.1"/>
</dbReference>
<evidence type="ECO:0000313" key="2">
    <source>
        <dbReference type="Proteomes" id="UP000573327"/>
    </source>
</evidence>
<dbReference type="InterPro" id="IPR027417">
    <property type="entry name" value="P-loop_NTPase"/>
</dbReference>
<dbReference type="PRINTS" id="PR00364">
    <property type="entry name" value="DISEASERSIST"/>
</dbReference>
<dbReference type="AlphaFoldDB" id="A0A7W7WG13"/>
<proteinExistence type="predicted"/>
<dbReference type="SUPFAM" id="SSF52540">
    <property type="entry name" value="P-loop containing nucleoside triphosphate hydrolases"/>
    <property type="match status" value="1"/>
</dbReference>
<dbReference type="Proteomes" id="UP000573327">
    <property type="component" value="Unassembled WGS sequence"/>
</dbReference>
<evidence type="ECO:0000313" key="1">
    <source>
        <dbReference type="EMBL" id="MBB4946362.1"/>
    </source>
</evidence>
<comment type="caution">
    <text evidence="1">The sequence shown here is derived from an EMBL/GenBank/DDBJ whole genome shotgun (WGS) entry which is preliminary data.</text>
</comment>
<dbReference type="Gene3D" id="3.40.50.300">
    <property type="entry name" value="P-loop containing nucleotide triphosphate hydrolases"/>
    <property type="match status" value="1"/>
</dbReference>
<reference evidence="1 2" key="1">
    <citation type="submission" date="2020-08" db="EMBL/GenBank/DDBJ databases">
        <title>Sequencing the genomes of 1000 actinobacteria strains.</title>
        <authorList>
            <person name="Klenk H.-P."/>
        </authorList>
    </citation>
    <scope>NUCLEOTIDE SEQUENCE [LARGE SCALE GENOMIC DNA]</scope>
    <source>
        <strain evidence="1 2">DSM 44786</strain>
    </source>
</reference>
<keyword evidence="2" id="KW-1185">Reference proteome</keyword>
<organism evidence="1 2">
    <name type="scientific">Kitasatospora gansuensis</name>
    <dbReference type="NCBI Taxonomy" id="258050"/>
    <lineage>
        <taxon>Bacteria</taxon>
        <taxon>Bacillati</taxon>
        <taxon>Actinomycetota</taxon>
        <taxon>Actinomycetes</taxon>
        <taxon>Kitasatosporales</taxon>
        <taxon>Streptomycetaceae</taxon>
        <taxon>Kitasatospora</taxon>
    </lineage>
</organism>
<dbReference type="InterPro" id="IPR011990">
    <property type="entry name" value="TPR-like_helical_dom_sf"/>
</dbReference>
<protein>
    <submittedName>
        <fullName evidence="1">Tetratricopeptide (TPR) repeat protein</fullName>
    </submittedName>
</protein>
<dbReference type="EMBL" id="JACHJR010000001">
    <property type="protein sequence ID" value="MBB4946362.1"/>
    <property type="molecule type" value="Genomic_DNA"/>
</dbReference>
<dbReference type="SMART" id="SM00028">
    <property type="entry name" value="TPR"/>
    <property type="match status" value="4"/>
</dbReference>
<dbReference type="PANTHER" id="PTHR47691">
    <property type="entry name" value="REGULATOR-RELATED"/>
    <property type="match status" value="1"/>
</dbReference>
<dbReference type="Gene3D" id="1.25.40.10">
    <property type="entry name" value="Tetratricopeptide repeat domain"/>
    <property type="match status" value="2"/>
</dbReference>
<name>A0A7W7WG13_9ACTN</name>
<gene>
    <name evidence="1" type="ORF">F4556_001897</name>
</gene>
<dbReference type="InterPro" id="IPR019734">
    <property type="entry name" value="TPR_rpt"/>
</dbReference>
<dbReference type="PANTHER" id="PTHR47691:SF3">
    <property type="entry name" value="HTH-TYPE TRANSCRIPTIONAL REGULATOR RV0890C-RELATED"/>
    <property type="match status" value="1"/>
</dbReference>